<evidence type="ECO:0000313" key="7">
    <source>
        <dbReference type="Proteomes" id="UP000540698"/>
    </source>
</evidence>
<dbReference type="EMBL" id="JAAXOS010000007">
    <property type="protein sequence ID" value="NKY27724.1"/>
    <property type="molecule type" value="Genomic_DNA"/>
</dbReference>
<dbReference type="GO" id="GO:0008168">
    <property type="term" value="F:methyltransferase activity"/>
    <property type="evidence" value="ECO:0007669"/>
    <property type="project" value="UniProtKB-KW"/>
</dbReference>
<comment type="caution">
    <text evidence="6">The sequence shown here is derived from an EMBL/GenBank/DDBJ whole genome shotgun (WGS) entry which is preliminary data.</text>
</comment>
<evidence type="ECO:0000256" key="4">
    <source>
        <dbReference type="PROSITE-ProRule" id="PRU00489"/>
    </source>
</evidence>
<dbReference type="Proteomes" id="UP000540698">
    <property type="component" value="Unassembled WGS sequence"/>
</dbReference>
<dbReference type="InterPro" id="IPR029063">
    <property type="entry name" value="SAM-dependent_MTases_sf"/>
</dbReference>
<evidence type="ECO:0000256" key="5">
    <source>
        <dbReference type="SAM" id="MobiDB-lite"/>
    </source>
</evidence>
<accession>A0A7X6L4X4</accession>
<evidence type="ECO:0000256" key="2">
    <source>
        <dbReference type="ARBA" id="ARBA00022679"/>
    </source>
</evidence>
<keyword evidence="7" id="KW-1185">Reference proteome</keyword>
<reference evidence="6 7" key="1">
    <citation type="submission" date="2020-04" db="EMBL/GenBank/DDBJ databases">
        <title>MicrobeNet Type strains.</title>
        <authorList>
            <person name="Nicholson A.C."/>
        </authorList>
    </citation>
    <scope>NUCLEOTIDE SEQUENCE [LARGE SCALE GENOMIC DNA]</scope>
    <source>
        <strain evidence="6 7">DSM 44956</strain>
    </source>
</reference>
<comment type="similarity">
    <text evidence="4">Belongs to the MT-A70-like family.</text>
</comment>
<dbReference type="InterPro" id="IPR007757">
    <property type="entry name" value="MT-A70-like"/>
</dbReference>
<sequence length="207" mass="23692">MTNSSRIRPAAPSKRYRTIMADPPWNIDQAGGRGAIQHYPLMTVEQIANMPVTSLAEDDAHLWLWVTNGSWRAGYDIMTAWGFTYRSPLTWVKPRLQLGQYLRNMTEHVLFGTRGRAPVNFRAQPTWFIAPVQEHSHKPEEQYAIIERVSSGPYLELFARRRQPGWDVWGNEIDSDIVLPGYPVPSDRKRSRLRPDDPRTAPPGLTG</sequence>
<dbReference type="Pfam" id="PF05063">
    <property type="entry name" value="MT-A70"/>
    <property type="match status" value="1"/>
</dbReference>
<dbReference type="AlphaFoldDB" id="A0A7X6L4X4"/>
<protein>
    <submittedName>
        <fullName evidence="6">Methyltransferase</fullName>
    </submittedName>
</protein>
<dbReference type="PANTHER" id="PTHR12829:SF7">
    <property type="entry name" value="N6-ADENOSINE-METHYLTRANSFERASE CATALYTIC SUBUNIT"/>
    <property type="match status" value="1"/>
</dbReference>
<dbReference type="GO" id="GO:0032259">
    <property type="term" value="P:methylation"/>
    <property type="evidence" value="ECO:0007669"/>
    <property type="project" value="UniProtKB-KW"/>
</dbReference>
<dbReference type="Gene3D" id="3.40.50.150">
    <property type="entry name" value="Vaccinia Virus protein VP39"/>
    <property type="match status" value="1"/>
</dbReference>
<organism evidence="6 7">
    <name type="scientific">Nocardia gamkensis</name>
    <dbReference type="NCBI Taxonomy" id="352869"/>
    <lineage>
        <taxon>Bacteria</taxon>
        <taxon>Bacillati</taxon>
        <taxon>Actinomycetota</taxon>
        <taxon>Actinomycetes</taxon>
        <taxon>Mycobacteriales</taxon>
        <taxon>Nocardiaceae</taxon>
        <taxon>Nocardia</taxon>
    </lineage>
</organism>
<keyword evidence="2 6" id="KW-0808">Transferase</keyword>
<gene>
    <name evidence="6" type="ORF">HGB38_16030</name>
</gene>
<keyword evidence="3" id="KW-0949">S-adenosyl-L-methionine</keyword>
<evidence type="ECO:0000256" key="1">
    <source>
        <dbReference type="ARBA" id="ARBA00022603"/>
    </source>
</evidence>
<feature type="region of interest" description="Disordered" evidence="5">
    <location>
        <begin position="184"/>
        <end position="207"/>
    </location>
</feature>
<name>A0A7X6L4X4_9NOCA</name>
<dbReference type="SUPFAM" id="SSF53335">
    <property type="entry name" value="S-adenosyl-L-methionine-dependent methyltransferases"/>
    <property type="match status" value="1"/>
</dbReference>
<evidence type="ECO:0000313" key="6">
    <source>
        <dbReference type="EMBL" id="NKY27724.1"/>
    </source>
</evidence>
<evidence type="ECO:0000256" key="3">
    <source>
        <dbReference type="ARBA" id="ARBA00022691"/>
    </source>
</evidence>
<keyword evidence="1 6" id="KW-0489">Methyltransferase</keyword>
<dbReference type="PANTHER" id="PTHR12829">
    <property type="entry name" value="N6-ADENOSINE-METHYLTRANSFERASE"/>
    <property type="match status" value="1"/>
</dbReference>
<proteinExistence type="inferred from homology"/>
<dbReference type="PROSITE" id="PS51143">
    <property type="entry name" value="MT_A70"/>
    <property type="match status" value="1"/>
</dbReference>